<reference evidence="3" key="1">
    <citation type="journal article" date="2019" name="Int. J. Syst. Evol. Microbiol.">
        <title>The Global Catalogue of Microorganisms (GCM) 10K type strain sequencing project: providing services to taxonomists for standard genome sequencing and annotation.</title>
        <authorList>
            <consortium name="The Broad Institute Genomics Platform"/>
            <consortium name="The Broad Institute Genome Sequencing Center for Infectious Disease"/>
            <person name="Wu L."/>
            <person name="Ma J."/>
        </authorList>
    </citation>
    <scope>NUCLEOTIDE SEQUENCE [LARGE SCALE GENOMIC DNA]</scope>
    <source>
        <strain evidence="3">JCM 17939</strain>
    </source>
</reference>
<proteinExistence type="predicted"/>
<dbReference type="Proteomes" id="UP001501442">
    <property type="component" value="Unassembled WGS sequence"/>
</dbReference>
<evidence type="ECO:0000313" key="2">
    <source>
        <dbReference type="EMBL" id="GAA4639065.1"/>
    </source>
</evidence>
<organism evidence="2 3">
    <name type="scientific">Actinoallomurus vinaceus</name>
    <dbReference type="NCBI Taxonomy" id="1080074"/>
    <lineage>
        <taxon>Bacteria</taxon>
        <taxon>Bacillati</taxon>
        <taxon>Actinomycetota</taxon>
        <taxon>Actinomycetes</taxon>
        <taxon>Streptosporangiales</taxon>
        <taxon>Thermomonosporaceae</taxon>
        <taxon>Actinoallomurus</taxon>
    </lineage>
</organism>
<evidence type="ECO:0000313" key="3">
    <source>
        <dbReference type="Proteomes" id="UP001501442"/>
    </source>
</evidence>
<dbReference type="EMBL" id="BAABHK010000025">
    <property type="protein sequence ID" value="GAA4639065.1"/>
    <property type="molecule type" value="Genomic_DNA"/>
</dbReference>
<evidence type="ECO:0000256" key="1">
    <source>
        <dbReference type="SAM" id="MobiDB-lite"/>
    </source>
</evidence>
<protein>
    <submittedName>
        <fullName evidence="2">Uncharacterized protein</fullName>
    </submittedName>
</protein>
<accession>A0ABP8USH8</accession>
<sequence length="59" mass="6908">MDEEHRSWAAQSHRDGEGHKNGSEDKQRDKGDQPIDGVLQSECRRSAQRTFLGWRFRQP</sequence>
<feature type="compositionally biased region" description="Basic and acidic residues" evidence="1">
    <location>
        <begin position="1"/>
        <end position="33"/>
    </location>
</feature>
<comment type="caution">
    <text evidence="2">The sequence shown here is derived from an EMBL/GenBank/DDBJ whole genome shotgun (WGS) entry which is preliminary data.</text>
</comment>
<gene>
    <name evidence="2" type="ORF">GCM10023196_099240</name>
</gene>
<name>A0ABP8USH8_9ACTN</name>
<feature type="region of interest" description="Disordered" evidence="1">
    <location>
        <begin position="1"/>
        <end position="44"/>
    </location>
</feature>
<keyword evidence="3" id="KW-1185">Reference proteome</keyword>